<dbReference type="AlphaFoldDB" id="A0A0E9VHT8"/>
<reference evidence="1" key="1">
    <citation type="submission" date="2014-11" db="EMBL/GenBank/DDBJ databases">
        <authorList>
            <person name="Amaro Gonzalez C."/>
        </authorList>
    </citation>
    <scope>NUCLEOTIDE SEQUENCE</scope>
</reference>
<proteinExistence type="predicted"/>
<reference evidence="1" key="2">
    <citation type="journal article" date="2015" name="Fish Shellfish Immunol.">
        <title>Early steps in the European eel (Anguilla anguilla)-Vibrio vulnificus interaction in the gills: Role of the RtxA13 toxin.</title>
        <authorList>
            <person name="Callol A."/>
            <person name="Pajuelo D."/>
            <person name="Ebbesson L."/>
            <person name="Teles M."/>
            <person name="MacKenzie S."/>
            <person name="Amaro C."/>
        </authorList>
    </citation>
    <scope>NUCLEOTIDE SEQUENCE</scope>
</reference>
<dbReference type="EMBL" id="GBXM01031592">
    <property type="protein sequence ID" value="JAH76985.1"/>
    <property type="molecule type" value="Transcribed_RNA"/>
</dbReference>
<organism evidence="1">
    <name type="scientific">Anguilla anguilla</name>
    <name type="common">European freshwater eel</name>
    <name type="synonym">Muraena anguilla</name>
    <dbReference type="NCBI Taxonomy" id="7936"/>
    <lineage>
        <taxon>Eukaryota</taxon>
        <taxon>Metazoa</taxon>
        <taxon>Chordata</taxon>
        <taxon>Craniata</taxon>
        <taxon>Vertebrata</taxon>
        <taxon>Euteleostomi</taxon>
        <taxon>Actinopterygii</taxon>
        <taxon>Neopterygii</taxon>
        <taxon>Teleostei</taxon>
        <taxon>Anguilliformes</taxon>
        <taxon>Anguillidae</taxon>
        <taxon>Anguilla</taxon>
    </lineage>
</organism>
<name>A0A0E9VHT8_ANGAN</name>
<sequence length="54" mass="5953">MRFSSEVQMPSVIMWFGSVVHSPSPRAATVKPDSASFTGKNTLRSINADIPRFL</sequence>
<accession>A0A0E9VHT8</accession>
<protein>
    <submittedName>
        <fullName evidence="1">Uncharacterized protein</fullName>
    </submittedName>
</protein>
<evidence type="ECO:0000313" key="1">
    <source>
        <dbReference type="EMBL" id="JAH76985.1"/>
    </source>
</evidence>